<keyword evidence="4" id="KW-0472">Membrane</keyword>
<feature type="domain" description="7TM-DISM receptor extracellular" evidence="7">
    <location>
        <begin position="29"/>
        <end position="160"/>
    </location>
</feature>
<evidence type="ECO:0000256" key="1">
    <source>
        <dbReference type="ARBA" id="ARBA00022679"/>
    </source>
</evidence>
<feature type="domain" description="7TM-DISM receptor extracellular" evidence="6">
    <location>
        <begin position="173"/>
        <end position="383"/>
    </location>
</feature>
<keyword evidence="1" id="KW-0808">Transferase</keyword>
<evidence type="ECO:0000313" key="9">
    <source>
        <dbReference type="Proteomes" id="UP001517367"/>
    </source>
</evidence>
<evidence type="ECO:0000256" key="4">
    <source>
        <dbReference type="SAM" id="Phobius"/>
    </source>
</evidence>
<keyword evidence="2" id="KW-0418">Kinase</keyword>
<feature type="transmembrane region" description="Helical" evidence="4">
    <location>
        <begin position="332"/>
        <end position="353"/>
    </location>
</feature>
<proteinExistence type="predicted"/>
<evidence type="ECO:0000256" key="2">
    <source>
        <dbReference type="ARBA" id="ARBA00022777"/>
    </source>
</evidence>
<dbReference type="SUPFAM" id="SSF55874">
    <property type="entry name" value="ATPase domain of HSP90 chaperone/DNA topoisomerase II/histidine kinase"/>
    <property type="match status" value="1"/>
</dbReference>
<feature type="domain" description="Histidine kinase/HSP90-like ATPase" evidence="5">
    <location>
        <begin position="528"/>
        <end position="616"/>
    </location>
</feature>
<dbReference type="Pfam" id="PF02518">
    <property type="entry name" value="HATPase_c"/>
    <property type="match status" value="1"/>
</dbReference>
<feature type="transmembrane region" description="Helical" evidence="4">
    <location>
        <begin position="359"/>
        <end position="382"/>
    </location>
</feature>
<keyword evidence="3" id="KW-0902">Two-component regulatory system</keyword>
<dbReference type="Pfam" id="PF07696">
    <property type="entry name" value="7TMR-DISMED2"/>
    <property type="match status" value="1"/>
</dbReference>
<dbReference type="InterPro" id="IPR050482">
    <property type="entry name" value="Sensor_HK_TwoCompSys"/>
</dbReference>
<reference evidence="8 9" key="1">
    <citation type="submission" date="2024-12" db="EMBL/GenBank/DDBJ databases">
        <authorList>
            <person name="Hu S."/>
        </authorList>
    </citation>
    <scope>NUCLEOTIDE SEQUENCE [LARGE SCALE GENOMIC DNA]</scope>
    <source>
        <strain evidence="8 9">P-25</strain>
    </source>
</reference>
<evidence type="ECO:0000259" key="5">
    <source>
        <dbReference type="Pfam" id="PF02518"/>
    </source>
</evidence>
<dbReference type="Gene3D" id="2.60.40.2380">
    <property type="match status" value="1"/>
</dbReference>
<dbReference type="CDD" id="cd16917">
    <property type="entry name" value="HATPase_UhpB-NarQ-NarX-like"/>
    <property type="match status" value="1"/>
</dbReference>
<feature type="transmembrane region" description="Helical" evidence="4">
    <location>
        <begin position="238"/>
        <end position="258"/>
    </location>
</feature>
<evidence type="ECO:0000256" key="3">
    <source>
        <dbReference type="ARBA" id="ARBA00023012"/>
    </source>
</evidence>
<feature type="transmembrane region" description="Helical" evidence="4">
    <location>
        <begin position="202"/>
        <end position="218"/>
    </location>
</feature>
<dbReference type="InterPro" id="IPR011622">
    <property type="entry name" value="7TMR_DISM_rcpt_extracell_dom2"/>
</dbReference>
<dbReference type="Gene3D" id="1.20.5.1930">
    <property type="match status" value="1"/>
</dbReference>
<comment type="caution">
    <text evidence="8">The sequence shown here is derived from an EMBL/GenBank/DDBJ whole genome shotgun (WGS) entry which is preliminary data.</text>
</comment>
<gene>
    <name evidence="8" type="ORF">E5L68_019730</name>
</gene>
<feature type="transmembrane region" description="Helical" evidence="4">
    <location>
        <begin position="174"/>
        <end position="195"/>
    </location>
</feature>
<evidence type="ECO:0000259" key="7">
    <source>
        <dbReference type="Pfam" id="PF07696"/>
    </source>
</evidence>
<dbReference type="PANTHER" id="PTHR24421">
    <property type="entry name" value="NITRATE/NITRITE SENSOR PROTEIN NARX-RELATED"/>
    <property type="match status" value="1"/>
</dbReference>
<keyword evidence="9" id="KW-1185">Reference proteome</keyword>
<dbReference type="EMBL" id="SRMP02000050">
    <property type="protein sequence ID" value="MFN0293618.1"/>
    <property type="molecule type" value="Genomic_DNA"/>
</dbReference>
<evidence type="ECO:0000259" key="6">
    <source>
        <dbReference type="Pfam" id="PF07695"/>
    </source>
</evidence>
<keyword evidence="4" id="KW-0812">Transmembrane</keyword>
<feature type="transmembrane region" description="Helical" evidence="4">
    <location>
        <begin position="299"/>
        <end position="320"/>
    </location>
</feature>
<dbReference type="Proteomes" id="UP001517367">
    <property type="component" value="Unassembled WGS sequence"/>
</dbReference>
<dbReference type="InterPro" id="IPR036890">
    <property type="entry name" value="HATPase_C_sf"/>
</dbReference>
<accession>A0ABW9JML9</accession>
<dbReference type="RefSeq" id="WP_138729277.1">
    <property type="nucleotide sequence ID" value="NZ_SRMP02000050.1"/>
</dbReference>
<dbReference type="Pfam" id="PF07695">
    <property type="entry name" value="7TMR-DISM_7TM"/>
    <property type="match status" value="1"/>
</dbReference>
<dbReference type="InterPro" id="IPR011623">
    <property type="entry name" value="7TMR_DISM_rcpt_extracell_dom1"/>
</dbReference>
<organism evidence="8 9">
    <name type="scientific">Pedobacter helvus</name>
    <dbReference type="NCBI Taxonomy" id="2563444"/>
    <lineage>
        <taxon>Bacteria</taxon>
        <taxon>Pseudomonadati</taxon>
        <taxon>Bacteroidota</taxon>
        <taxon>Sphingobacteriia</taxon>
        <taxon>Sphingobacteriales</taxon>
        <taxon>Sphingobacteriaceae</taxon>
        <taxon>Pedobacter</taxon>
    </lineage>
</organism>
<feature type="transmembrane region" description="Helical" evidence="4">
    <location>
        <begin position="265"/>
        <end position="287"/>
    </location>
</feature>
<protein>
    <submittedName>
        <fullName evidence="8">7TM diverse intracellular signaling domain-containing protein</fullName>
    </submittedName>
</protein>
<sequence>MKIKFAFLLWICCLVSLTGKTQTSPKVAFSLFEDTTGNLNLQQVVLQYHQKKFKTLSLPSFNPGYTESVFWLAIDPQFLPIHSSWLLTIDNPHINRITWYQLDKTQKSRLLYQTGDFYPFKQRPYPEFTNFAFPIKQNNGFYLLKIDKRKESLQVPINVIKYDELAQRYIKGNLINGLLSGTILMMIFFSLTLWISTGKKIYVFYALYIGALLLWIWSNKGLGFEYFWSNSSFFPSRARPVTLLLYIIFSIQFMQLFIGQTKKNILFYPNKVLQAIGIIFLLFILFPTPYETSLITARYVQNILIVVASTQMLLLLASVVEKIYIGVKEAKFYLAAFLVLAFCGVAEQMYMYGSIMLNYYVAQFALLSGLVIEAAILIYGLAQKFNGYRKEREILLLEKSEQQKTLTDTIVDVQEKERKIFADRLHDEIGAMLSVVALHLNSLKQNNIAITEKSENKLTQADQMLTLVADTVRTMSHQISPVAIEKIGFVKALESLIASINKTDKIYVELVCMGFEQSENYPTNYLNNIYRIIQELLQNIIKHAEATNAIIQLIEHEDTIVVMAEDNGLGLTSERLKNPEGSEMNSVFSKVNYLNGTIEIETPGNGTLINIELPNQNMTTKK</sequence>
<evidence type="ECO:0000313" key="8">
    <source>
        <dbReference type="EMBL" id="MFN0293618.1"/>
    </source>
</evidence>
<dbReference type="Gene3D" id="3.30.565.10">
    <property type="entry name" value="Histidine kinase-like ATPase, C-terminal domain"/>
    <property type="match status" value="1"/>
</dbReference>
<dbReference type="InterPro" id="IPR003594">
    <property type="entry name" value="HATPase_dom"/>
</dbReference>
<keyword evidence="4" id="KW-1133">Transmembrane helix</keyword>
<name>A0ABW9JML9_9SPHI</name>